<feature type="domain" description="VOC" evidence="1">
    <location>
        <begin position="12"/>
        <end position="134"/>
    </location>
</feature>
<accession>A0A418NJ92</accession>
<dbReference type="PANTHER" id="PTHR34109:SF1">
    <property type="entry name" value="VOC DOMAIN-CONTAINING PROTEIN"/>
    <property type="match status" value="1"/>
</dbReference>
<dbReference type="PANTHER" id="PTHR34109">
    <property type="entry name" value="BNAUNNG04460D PROTEIN-RELATED"/>
    <property type="match status" value="1"/>
</dbReference>
<dbReference type="RefSeq" id="WP_119512081.1">
    <property type="nucleotide sequence ID" value="NZ_QXFK01000014.1"/>
</dbReference>
<dbReference type="EMBL" id="QXFK01000014">
    <property type="protein sequence ID" value="RIV79249.1"/>
    <property type="molecule type" value="Genomic_DNA"/>
</dbReference>
<dbReference type="InterPro" id="IPR004360">
    <property type="entry name" value="Glyas_Fos-R_dOase_dom"/>
</dbReference>
<reference evidence="2 3" key="1">
    <citation type="submission" date="2018-08" db="EMBL/GenBank/DDBJ databases">
        <title>Altererythrobacter sp.Ery1 and Ery12, the genome sequencing of novel strains in genus Alterythrobacter.</title>
        <authorList>
            <person name="Cheng H."/>
            <person name="Wu Y.-H."/>
            <person name="Fang C."/>
            <person name="Xu X.-W."/>
        </authorList>
    </citation>
    <scope>NUCLEOTIDE SEQUENCE [LARGE SCALE GENOMIC DNA]</scope>
    <source>
        <strain evidence="2 3">Ery1</strain>
    </source>
</reference>
<keyword evidence="3" id="KW-1185">Reference proteome</keyword>
<evidence type="ECO:0000313" key="3">
    <source>
        <dbReference type="Proteomes" id="UP000285092"/>
    </source>
</evidence>
<dbReference type="AlphaFoldDB" id="A0A418NJ92"/>
<name>A0A418NJ92_9SPHN</name>
<gene>
    <name evidence="2" type="ORF">D2V04_04395</name>
</gene>
<dbReference type="InterPro" id="IPR029068">
    <property type="entry name" value="Glyas_Bleomycin-R_OHBP_Dase"/>
</dbReference>
<dbReference type="InterPro" id="IPR037523">
    <property type="entry name" value="VOC_core"/>
</dbReference>
<protein>
    <submittedName>
        <fullName evidence="2">VOC family protein</fullName>
    </submittedName>
</protein>
<organism evidence="2 3">
    <name type="scientific">Pelagerythrobacter aerophilus</name>
    <dbReference type="NCBI Taxonomy" id="2306995"/>
    <lineage>
        <taxon>Bacteria</taxon>
        <taxon>Pseudomonadati</taxon>
        <taxon>Pseudomonadota</taxon>
        <taxon>Alphaproteobacteria</taxon>
        <taxon>Sphingomonadales</taxon>
        <taxon>Erythrobacteraceae</taxon>
        <taxon>Pelagerythrobacter</taxon>
    </lineage>
</organism>
<dbReference type="Pfam" id="PF00903">
    <property type="entry name" value="Glyoxalase"/>
    <property type="match status" value="1"/>
</dbReference>
<dbReference type="SUPFAM" id="SSF54593">
    <property type="entry name" value="Glyoxalase/Bleomycin resistance protein/Dihydroxybiphenyl dioxygenase"/>
    <property type="match status" value="1"/>
</dbReference>
<comment type="caution">
    <text evidence="2">The sequence shown here is derived from an EMBL/GenBank/DDBJ whole genome shotgun (WGS) entry which is preliminary data.</text>
</comment>
<dbReference type="OrthoDB" id="9795306at2"/>
<sequence length="138" mass="15108">MNNGQHQSLAGVTPHLTIGEKRAKEAIDFYKAAFGAEQVMEPHMAEDGERIMHAHLHINGGSLMLNDDFPEYGQAAGKPAAVTLHLHVDDADAWFSRALKAGATETMPLADQFWGDRYGQVTDPFGHRWSIGAPVKQS</sequence>
<dbReference type="Gene3D" id="3.10.180.10">
    <property type="entry name" value="2,3-Dihydroxybiphenyl 1,2-Dioxygenase, domain 1"/>
    <property type="match status" value="1"/>
</dbReference>
<evidence type="ECO:0000313" key="2">
    <source>
        <dbReference type="EMBL" id="RIV79249.1"/>
    </source>
</evidence>
<evidence type="ECO:0000259" key="1">
    <source>
        <dbReference type="PROSITE" id="PS51819"/>
    </source>
</evidence>
<dbReference type="Proteomes" id="UP000285092">
    <property type="component" value="Unassembled WGS sequence"/>
</dbReference>
<dbReference type="PROSITE" id="PS51819">
    <property type="entry name" value="VOC"/>
    <property type="match status" value="1"/>
</dbReference>
<dbReference type="CDD" id="cd07246">
    <property type="entry name" value="VOC_like"/>
    <property type="match status" value="1"/>
</dbReference>
<proteinExistence type="predicted"/>